<evidence type="ECO:0000313" key="4">
    <source>
        <dbReference type="Proteomes" id="UP000271469"/>
    </source>
</evidence>
<feature type="domain" description="UspA" evidence="2">
    <location>
        <begin position="148"/>
        <end position="285"/>
    </location>
</feature>
<dbReference type="PANTHER" id="PTHR46268:SF15">
    <property type="entry name" value="UNIVERSAL STRESS PROTEIN HP_0031"/>
    <property type="match status" value="1"/>
</dbReference>
<evidence type="ECO:0000313" key="3">
    <source>
        <dbReference type="EMBL" id="AZG43878.1"/>
    </source>
</evidence>
<feature type="domain" description="UspA" evidence="2">
    <location>
        <begin position="2"/>
        <end position="135"/>
    </location>
</feature>
<keyword evidence="4" id="KW-1185">Reference proteome</keyword>
<dbReference type="Gene3D" id="3.40.50.620">
    <property type="entry name" value="HUPs"/>
    <property type="match status" value="2"/>
</dbReference>
<dbReference type="EMBL" id="CP033972">
    <property type="protein sequence ID" value="AZG43878.1"/>
    <property type="molecule type" value="Genomic_DNA"/>
</dbReference>
<dbReference type="KEGG" id="gom:D7316_00452"/>
<dbReference type="OrthoDB" id="5242641at2"/>
<evidence type="ECO:0000259" key="2">
    <source>
        <dbReference type="Pfam" id="PF00582"/>
    </source>
</evidence>
<sequence>MKLLVAYLATPGGEDAVALGVCLARTLNASLDISLVIPPDRPEAFASTGSYAEVLDEAATEWLADAAALVPDDVTVATHVALDENSADGILKEIDRLGSTILVVGGSGGGLIGRHSLGSVVNDLLHSSPVPVALAPRGFSHTGAPRVREITAAIGRRPGAEILLDTAVELSARGDLPLRLVSLVSRDDMPPRRTPDDETTAIGHAVDLAQRALDSARTRLPEGTSITSAIVEGRSVEDAVGTVDWHDGDLIMVGSSRLAAPRKLFLGSTAAKMLRVLAVPMIVVPREAQP</sequence>
<dbReference type="PANTHER" id="PTHR46268">
    <property type="entry name" value="STRESS RESPONSE PROTEIN NHAX"/>
    <property type="match status" value="1"/>
</dbReference>
<evidence type="ECO:0000256" key="1">
    <source>
        <dbReference type="ARBA" id="ARBA00008791"/>
    </source>
</evidence>
<dbReference type="Proteomes" id="UP000271469">
    <property type="component" value="Chromosome"/>
</dbReference>
<gene>
    <name evidence="3" type="ORF">D7316_00452</name>
</gene>
<name>A0A3G8JG28_9ACTN</name>
<dbReference type="InterPro" id="IPR014729">
    <property type="entry name" value="Rossmann-like_a/b/a_fold"/>
</dbReference>
<organism evidence="3 4">
    <name type="scientific">Gordonia insulae</name>
    <dbReference type="NCBI Taxonomy" id="2420509"/>
    <lineage>
        <taxon>Bacteria</taxon>
        <taxon>Bacillati</taxon>
        <taxon>Actinomycetota</taxon>
        <taxon>Actinomycetes</taxon>
        <taxon>Mycobacteriales</taxon>
        <taxon>Gordoniaceae</taxon>
        <taxon>Gordonia</taxon>
    </lineage>
</organism>
<dbReference type="InterPro" id="IPR006016">
    <property type="entry name" value="UspA"/>
</dbReference>
<comment type="similarity">
    <text evidence="1">Belongs to the universal stress protein A family.</text>
</comment>
<dbReference type="SUPFAM" id="SSF52402">
    <property type="entry name" value="Adenine nucleotide alpha hydrolases-like"/>
    <property type="match status" value="2"/>
</dbReference>
<proteinExistence type="inferred from homology"/>
<dbReference type="CDD" id="cd00293">
    <property type="entry name" value="USP-like"/>
    <property type="match status" value="1"/>
</dbReference>
<dbReference type="Pfam" id="PF00582">
    <property type="entry name" value="Usp"/>
    <property type="match status" value="2"/>
</dbReference>
<dbReference type="RefSeq" id="WP_124706847.1">
    <property type="nucleotide sequence ID" value="NZ_CP033972.1"/>
</dbReference>
<reference evidence="3 4" key="1">
    <citation type="submission" date="2018-11" db="EMBL/GenBank/DDBJ databases">
        <title>Gordonia insulae sp. nov., isolated from an island soil.</title>
        <authorList>
            <person name="Kim Y.S."/>
            <person name="Kim S.B."/>
        </authorList>
    </citation>
    <scope>NUCLEOTIDE SEQUENCE [LARGE SCALE GENOMIC DNA]</scope>
    <source>
        <strain evidence="3 4">MMS17-SY073</strain>
    </source>
</reference>
<accession>A0A3G8JG28</accession>
<dbReference type="AlphaFoldDB" id="A0A3G8JG28"/>
<protein>
    <submittedName>
        <fullName evidence="3">Universal stress protein</fullName>
    </submittedName>
</protein>